<keyword evidence="3" id="KW-1185">Reference proteome</keyword>
<dbReference type="Proteomes" id="UP000324022">
    <property type="component" value="Unassembled WGS sequence"/>
</dbReference>
<evidence type="ECO:0000256" key="1">
    <source>
        <dbReference type="SAM" id="MobiDB-lite"/>
    </source>
</evidence>
<evidence type="ECO:0000313" key="3">
    <source>
        <dbReference type="Proteomes" id="UP000324022"/>
    </source>
</evidence>
<dbReference type="EMBL" id="OOIN01000004">
    <property type="protein sequence ID" value="SPO22776.1"/>
    <property type="molecule type" value="Genomic_DNA"/>
</dbReference>
<reference evidence="2 3" key="1">
    <citation type="submission" date="2018-03" db="EMBL/GenBank/DDBJ databases">
        <authorList>
            <person name="Guldener U."/>
        </authorList>
    </citation>
    <scope>NUCLEOTIDE SEQUENCE [LARGE SCALE GENOMIC DNA]</scope>
    <source>
        <strain evidence="2 3">NBRC100155</strain>
    </source>
</reference>
<dbReference type="AlphaFoldDB" id="A0A5C3DZW6"/>
<evidence type="ECO:0000313" key="2">
    <source>
        <dbReference type="EMBL" id="SPO22776.1"/>
    </source>
</evidence>
<protein>
    <submittedName>
        <fullName evidence="2">Uncharacterized protein</fullName>
    </submittedName>
</protein>
<gene>
    <name evidence="2" type="ORF">UTRI_01454</name>
</gene>
<sequence length="190" mass="20037">MSLCPDVATSPTFSPPLLLASLASRRPYLSSRTLLITLTLLLAQYIDCNDKYTLFTTSSGLCCGAVQAPGLGPVSGWMAALLAATLATTSGGSSEEAPAAAILGASSEEPPSQPPLVVPQRKHPQQPSWVASLRNHPRNHLGWLLSEATQSKHLERGCLRGGCSQSATRDGCGGGFRDDFFLFSGYESSK</sequence>
<proteinExistence type="predicted"/>
<organism evidence="2 3">
    <name type="scientific">Ustilago trichophora</name>
    <dbReference type="NCBI Taxonomy" id="86804"/>
    <lineage>
        <taxon>Eukaryota</taxon>
        <taxon>Fungi</taxon>
        <taxon>Dikarya</taxon>
        <taxon>Basidiomycota</taxon>
        <taxon>Ustilaginomycotina</taxon>
        <taxon>Ustilaginomycetes</taxon>
        <taxon>Ustilaginales</taxon>
        <taxon>Ustilaginaceae</taxon>
        <taxon>Ustilago</taxon>
    </lineage>
</organism>
<feature type="region of interest" description="Disordered" evidence="1">
    <location>
        <begin position="105"/>
        <end position="124"/>
    </location>
</feature>
<accession>A0A5C3DZW6</accession>
<name>A0A5C3DZW6_9BASI</name>